<dbReference type="OrthoDB" id="9798454at2"/>
<gene>
    <name evidence="1" type="ORF">SAMN04488021_12638</name>
</gene>
<dbReference type="Proteomes" id="UP000183635">
    <property type="component" value="Unassembled WGS sequence"/>
</dbReference>
<protein>
    <submittedName>
        <fullName evidence="1">Uncharacterized protein</fullName>
    </submittedName>
</protein>
<keyword evidence="2" id="KW-1185">Reference proteome</keyword>
<reference evidence="1 2" key="1">
    <citation type="submission" date="2016-10" db="EMBL/GenBank/DDBJ databases">
        <authorList>
            <person name="de Groot N.N."/>
        </authorList>
    </citation>
    <scope>NUCLEOTIDE SEQUENCE [LARGE SCALE GENOMIC DNA]</scope>
    <source>
        <strain evidence="1 2">DSM 8537</strain>
    </source>
</reference>
<organism evidence="1 2">
    <name type="scientific">Paracoccus aminovorans</name>
    <dbReference type="NCBI Taxonomy" id="34004"/>
    <lineage>
        <taxon>Bacteria</taxon>
        <taxon>Pseudomonadati</taxon>
        <taxon>Pseudomonadota</taxon>
        <taxon>Alphaproteobacteria</taxon>
        <taxon>Rhodobacterales</taxon>
        <taxon>Paracoccaceae</taxon>
        <taxon>Paracoccus</taxon>
    </lineage>
</organism>
<dbReference type="STRING" id="34004.SAMN04488021_12638"/>
<accession>A0A1I3C0R2</accession>
<sequence>MRGRLVIVTMDRPPAYLDPLGWRCRRPVPSFVSFRPPRVLYPGPMRRGGVQCNLGRWQAVLPRPIPERKSRWT</sequence>
<dbReference type="RefSeq" id="WP_100526084.1">
    <property type="nucleotide sequence ID" value="NZ_CBCRYP010000025.1"/>
</dbReference>
<proteinExistence type="predicted"/>
<dbReference type="AlphaFoldDB" id="A0A1I3C0R2"/>
<dbReference type="EMBL" id="FOPU01000026">
    <property type="protein sequence ID" value="SFH68127.1"/>
    <property type="molecule type" value="Genomic_DNA"/>
</dbReference>
<evidence type="ECO:0000313" key="2">
    <source>
        <dbReference type="Proteomes" id="UP000183635"/>
    </source>
</evidence>
<name>A0A1I3C0R2_9RHOB</name>
<evidence type="ECO:0000313" key="1">
    <source>
        <dbReference type="EMBL" id="SFH68127.1"/>
    </source>
</evidence>